<dbReference type="Gene3D" id="3.20.110.10">
    <property type="entry name" value="Glycoside hydrolase 38, N terminal domain"/>
    <property type="match status" value="1"/>
</dbReference>
<dbReference type="GO" id="GO:0030246">
    <property type="term" value="F:carbohydrate binding"/>
    <property type="evidence" value="ECO:0007669"/>
    <property type="project" value="InterPro"/>
</dbReference>
<dbReference type="GO" id="GO:0006013">
    <property type="term" value="P:mannose metabolic process"/>
    <property type="evidence" value="ECO:0007669"/>
    <property type="project" value="InterPro"/>
</dbReference>
<dbReference type="Proteomes" id="UP000295244">
    <property type="component" value="Unassembled WGS sequence"/>
</dbReference>
<evidence type="ECO:0000313" key="6">
    <source>
        <dbReference type="EMBL" id="TCJ16898.1"/>
    </source>
</evidence>
<dbReference type="GO" id="GO:0004559">
    <property type="term" value="F:alpha-mannosidase activity"/>
    <property type="evidence" value="ECO:0007669"/>
    <property type="project" value="InterPro"/>
</dbReference>
<protein>
    <submittedName>
        <fullName evidence="6">Alpha-mannosidase</fullName>
    </submittedName>
</protein>
<dbReference type="EMBL" id="SKBU01000015">
    <property type="protein sequence ID" value="TCJ16898.1"/>
    <property type="molecule type" value="Genomic_DNA"/>
</dbReference>
<evidence type="ECO:0000256" key="3">
    <source>
        <dbReference type="ARBA" id="ARBA00022801"/>
    </source>
</evidence>
<dbReference type="Pfam" id="PF07748">
    <property type="entry name" value="Glyco_hydro_38C"/>
    <property type="match status" value="1"/>
</dbReference>
<evidence type="ECO:0000256" key="2">
    <source>
        <dbReference type="ARBA" id="ARBA00022723"/>
    </source>
</evidence>
<dbReference type="Gene3D" id="2.70.98.30">
    <property type="entry name" value="Golgi alpha-mannosidase II, domain 4"/>
    <property type="match status" value="1"/>
</dbReference>
<dbReference type="CDD" id="cd10789">
    <property type="entry name" value="GH38N_AMII_ER_cytosolic"/>
    <property type="match status" value="1"/>
</dbReference>
<dbReference type="InterPro" id="IPR027291">
    <property type="entry name" value="Glyco_hydro_38_N_sf"/>
</dbReference>
<dbReference type="InterPro" id="IPR028995">
    <property type="entry name" value="Glyco_hydro_57/38_cen_sf"/>
</dbReference>
<comment type="caution">
    <text evidence="6">The sequence shown here is derived from an EMBL/GenBank/DDBJ whole genome shotgun (WGS) entry which is preliminary data.</text>
</comment>
<evidence type="ECO:0000259" key="5">
    <source>
        <dbReference type="SMART" id="SM00872"/>
    </source>
</evidence>
<dbReference type="GO" id="GO:0009313">
    <property type="term" value="P:oligosaccharide catabolic process"/>
    <property type="evidence" value="ECO:0007669"/>
    <property type="project" value="TreeGrafter"/>
</dbReference>
<dbReference type="GO" id="GO:0046872">
    <property type="term" value="F:metal ion binding"/>
    <property type="evidence" value="ECO:0007669"/>
    <property type="project" value="UniProtKB-KW"/>
</dbReference>
<dbReference type="SUPFAM" id="SSF88713">
    <property type="entry name" value="Glycoside hydrolase/deacetylase"/>
    <property type="match status" value="1"/>
</dbReference>
<dbReference type="InterPro" id="IPR037094">
    <property type="entry name" value="Glyco_hydro_38_cen_sf"/>
</dbReference>
<dbReference type="InterPro" id="IPR011013">
    <property type="entry name" value="Gal_mutarotase_sf_dom"/>
</dbReference>
<organism evidence="6 7">
    <name type="scientific">Rubrobacter taiwanensis</name>
    <dbReference type="NCBI Taxonomy" id="185139"/>
    <lineage>
        <taxon>Bacteria</taxon>
        <taxon>Bacillati</taxon>
        <taxon>Actinomycetota</taxon>
        <taxon>Rubrobacteria</taxon>
        <taxon>Rubrobacterales</taxon>
        <taxon>Rubrobacteraceae</taxon>
        <taxon>Rubrobacter</taxon>
    </lineage>
</organism>
<dbReference type="Pfam" id="PF09261">
    <property type="entry name" value="Alpha-mann_mid"/>
    <property type="match status" value="1"/>
</dbReference>
<keyword evidence="4" id="KW-0326">Glycosidase</keyword>
<sequence>MIVHMIGNAHIDPVWLWRWQQGVDEALATFRSAVDRCDEYPEFIFTRGEAWLYRQVEKIDPELFERVRQLIERGQWHITGGQYIQPDANLPTVTGWQRQILHGQRYFQERFGITPNVGYNVDTFGHPAALPDILEGFGYIGYVFHRPGAHQMELPAQTFRWRGAGGGEVLACRIVPNYVTHTDDLYGQIMLSVEAADPNLGHTMCFYGVGNHGGGPTKGNVEYILEHKNALPGIELRFSTPLAFFEAVAEQREKLPVVVGELQHCFPGCYSVMHDIKQRQVYSEHLLAQCEQVIETLVEDGPERREYHERLDAAWNDLLFTQFHDILAGTSIPSAWESVRAIQGRARITGEEIVLEATRRWARRNLPQVNQQQIAILNPDPVPWEGFIETEPFLDFDAWGGRWLSDLDGNPVDFQLVQPEAPQMVNRIVFPACVQARGHHLVLVRDDPRPEHPVTTDLEVSPRRLSNRHLEVRLSDYGIASIVFDGKELLGDGGVSLHLRHDHTDTWTFHTDRFVEPIAKTFSGGEWVVEEQGPLRARVRLESRLGDSPFRWTLTLYRSEPRLLVQLEVNFNERFKILQMPVRLAAAPAAWIDGSGSGYVKRMPGPVEWPVQGWSLVDAGGKQLAVVTHDAYSLSLDGESWQWTLLRSPKMAWGGADPEVYAGRDWYTDQGEHVFEFLLEMGDRLGIAELSTTARQRARQPVVFDRYEGLNRPPWGNSPPRALWLGAEQRALADGRMLHLLAETEPGDRVM</sequence>
<gene>
    <name evidence="6" type="ORF">E0L93_09335</name>
</gene>
<dbReference type="Pfam" id="PF01074">
    <property type="entry name" value="Glyco_hydro_38N"/>
    <property type="match status" value="1"/>
</dbReference>
<evidence type="ECO:0000256" key="4">
    <source>
        <dbReference type="ARBA" id="ARBA00023295"/>
    </source>
</evidence>
<keyword evidence="3" id="KW-0378">Hydrolase</keyword>
<evidence type="ECO:0000256" key="1">
    <source>
        <dbReference type="ARBA" id="ARBA00009792"/>
    </source>
</evidence>
<dbReference type="SUPFAM" id="SSF74650">
    <property type="entry name" value="Galactose mutarotase-like"/>
    <property type="match status" value="1"/>
</dbReference>
<dbReference type="InterPro" id="IPR011330">
    <property type="entry name" value="Glyco_hydro/deAcase_b/a-brl"/>
</dbReference>
<accession>A0A4R1BIB5</accession>
<name>A0A4R1BIB5_9ACTN</name>
<dbReference type="InterPro" id="IPR015341">
    <property type="entry name" value="Glyco_hydro_38_cen"/>
</dbReference>
<feature type="domain" description="Glycoside hydrolase family 38 central" evidence="5">
    <location>
        <begin position="264"/>
        <end position="343"/>
    </location>
</feature>
<dbReference type="OrthoDB" id="1049785at2"/>
<dbReference type="Gene3D" id="1.20.1270.50">
    <property type="entry name" value="Glycoside hydrolase family 38, central domain"/>
    <property type="match status" value="1"/>
</dbReference>
<dbReference type="AlphaFoldDB" id="A0A4R1BIB5"/>
<dbReference type="RefSeq" id="WP_132691191.1">
    <property type="nucleotide sequence ID" value="NZ_SKBU01000015.1"/>
</dbReference>
<proteinExistence type="inferred from homology"/>
<dbReference type="SUPFAM" id="SSF88688">
    <property type="entry name" value="Families 57/38 glycoside transferase middle domain"/>
    <property type="match status" value="1"/>
</dbReference>
<keyword evidence="7" id="KW-1185">Reference proteome</keyword>
<reference evidence="6 7" key="1">
    <citation type="submission" date="2019-03" db="EMBL/GenBank/DDBJ databases">
        <title>Whole genome sequence of a novel Rubrobacter taiwanensis strain, isolated from Yellowstone National Park.</title>
        <authorList>
            <person name="Freed S."/>
            <person name="Ramaley R.F."/>
            <person name="Kyndt J.A."/>
        </authorList>
    </citation>
    <scope>NUCLEOTIDE SEQUENCE [LARGE SCALE GENOMIC DNA]</scope>
    <source>
        <strain evidence="6 7">Yellowstone</strain>
    </source>
</reference>
<dbReference type="PANTHER" id="PTHR46017">
    <property type="entry name" value="ALPHA-MANNOSIDASE 2C1"/>
    <property type="match status" value="1"/>
</dbReference>
<dbReference type="InterPro" id="IPR000602">
    <property type="entry name" value="Glyco_hydro_38_N"/>
</dbReference>
<comment type="similarity">
    <text evidence="1">Belongs to the glycosyl hydrolase 38 family.</text>
</comment>
<keyword evidence="2" id="KW-0479">Metal-binding</keyword>
<dbReference type="PANTHER" id="PTHR46017:SF1">
    <property type="entry name" value="ALPHA-MANNOSIDASE 2C1"/>
    <property type="match status" value="1"/>
</dbReference>
<dbReference type="InterPro" id="IPR011682">
    <property type="entry name" value="Glyco_hydro_38_C"/>
</dbReference>
<dbReference type="SMART" id="SM00872">
    <property type="entry name" value="Alpha-mann_mid"/>
    <property type="match status" value="1"/>
</dbReference>
<evidence type="ECO:0000313" key="7">
    <source>
        <dbReference type="Proteomes" id="UP000295244"/>
    </source>
</evidence>